<evidence type="ECO:0000256" key="1">
    <source>
        <dbReference type="SAM" id="MobiDB-lite"/>
    </source>
</evidence>
<feature type="region of interest" description="Disordered" evidence="1">
    <location>
        <begin position="29"/>
        <end position="62"/>
    </location>
</feature>
<proteinExistence type="predicted"/>
<reference evidence="2 3" key="1">
    <citation type="journal article" date="2014" name="Genome Announc.">
        <title>Draft Genome Sequence of Fervidicella metallireducens Strain AeBT, an Iron-Reducing Thermoanaerobe from the Great Artesian Basin.</title>
        <authorList>
            <person name="Patel B.K."/>
        </authorList>
    </citation>
    <scope>NUCLEOTIDE SEQUENCE [LARGE SCALE GENOMIC DNA]</scope>
    <source>
        <strain evidence="2 3">AeB</strain>
    </source>
</reference>
<comment type="caution">
    <text evidence="2">The sequence shown here is derived from an EMBL/GenBank/DDBJ whole genome shotgun (WGS) entry which is preliminary data.</text>
</comment>
<protein>
    <submittedName>
        <fullName evidence="2">Uncharacterized protein</fullName>
    </submittedName>
</protein>
<dbReference type="OrthoDB" id="2382288at2"/>
<sequence length="62" mass="7419">MTVRQYRYTNINGHQVEFAQDFLIPQDRHTHREAKSQKAQLESVHKHGTSKHFKIPLKHRLT</sequence>
<keyword evidence="3" id="KW-1185">Reference proteome</keyword>
<dbReference type="AlphaFoldDB" id="A0A017RSP1"/>
<evidence type="ECO:0000313" key="2">
    <source>
        <dbReference type="EMBL" id="EYE87783.1"/>
    </source>
</evidence>
<evidence type="ECO:0000313" key="3">
    <source>
        <dbReference type="Proteomes" id="UP000019681"/>
    </source>
</evidence>
<organism evidence="2 3">
    <name type="scientific">Fervidicella metallireducens AeB</name>
    <dbReference type="NCBI Taxonomy" id="1403537"/>
    <lineage>
        <taxon>Bacteria</taxon>
        <taxon>Bacillati</taxon>
        <taxon>Bacillota</taxon>
        <taxon>Clostridia</taxon>
        <taxon>Eubacteriales</taxon>
        <taxon>Clostridiaceae</taxon>
        <taxon>Fervidicella</taxon>
    </lineage>
</organism>
<accession>A0A017RSP1</accession>
<dbReference type="RefSeq" id="WP_035380869.1">
    <property type="nucleotide sequence ID" value="NZ_AZQP01000038.1"/>
</dbReference>
<dbReference type="EMBL" id="AZQP01000038">
    <property type="protein sequence ID" value="EYE87783.1"/>
    <property type="molecule type" value="Genomic_DNA"/>
</dbReference>
<gene>
    <name evidence="2" type="ORF">Q428_11320</name>
</gene>
<feature type="compositionally biased region" description="Basic residues" evidence="1">
    <location>
        <begin position="46"/>
        <end position="62"/>
    </location>
</feature>
<dbReference type="Proteomes" id="UP000019681">
    <property type="component" value="Unassembled WGS sequence"/>
</dbReference>
<name>A0A017RSP1_9CLOT</name>